<sequence length="35" mass="3544">MGAEQGEAAAPAPAHPGGLAHFTGAQTSENRNIFH</sequence>
<evidence type="ECO:0000313" key="3">
    <source>
        <dbReference type="Proteomes" id="UP000244077"/>
    </source>
</evidence>
<accession>A0A2T5HMC4</accession>
<reference evidence="2 3" key="1">
    <citation type="submission" date="2018-04" db="EMBL/GenBank/DDBJ databases">
        <title>Genomic Encyclopedia of Archaeal and Bacterial Type Strains, Phase II (KMG-II): from individual species to whole genera.</title>
        <authorList>
            <person name="Goeker M."/>
        </authorList>
    </citation>
    <scope>NUCLEOTIDE SEQUENCE [LARGE SCALE GENOMIC DNA]</scope>
    <source>
        <strain evidence="2 3">DSM 100434</strain>
    </source>
</reference>
<dbReference type="AlphaFoldDB" id="A0A2T5HMC4"/>
<evidence type="ECO:0000313" key="2">
    <source>
        <dbReference type="EMBL" id="PTQ72702.1"/>
    </source>
</evidence>
<keyword evidence="3" id="KW-1185">Reference proteome</keyword>
<gene>
    <name evidence="2" type="ORF">C8N42_106213</name>
</gene>
<dbReference type="EMBL" id="QAOH01000006">
    <property type="protein sequence ID" value="PTQ72702.1"/>
    <property type="molecule type" value="Genomic_DNA"/>
</dbReference>
<proteinExistence type="predicted"/>
<feature type="compositionally biased region" description="Polar residues" evidence="1">
    <location>
        <begin position="24"/>
        <end position="35"/>
    </location>
</feature>
<comment type="caution">
    <text evidence="2">The sequence shown here is derived from an EMBL/GenBank/DDBJ whole genome shotgun (WGS) entry which is preliminary data.</text>
</comment>
<feature type="compositionally biased region" description="Low complexity" evidence="1">
    <location>
        <begin position="1"/>
        <end position="21"/>
    </location>
</feature>
<dbReference type="Proteomes" id="UP000244077">
    <property type="component" value="Unassembled WGS sequence"/>
</dbReference>
<name>A0A2T5HMC4_9RHOB</name>
<organism evidence="2 3">
    <name type="scientific">Celeribacter persicus</name>
    <dbReference type="NCBI Taxonomy" id="1651082"/>
    <lineage>
        <taxon>Bacteria</taxon>
        <taxon>Pseudomonadati</taxon>
        <taxon>Pseudomonadota</taxon>
        <taxon>Alphaproteobacteria</taxon>
        <taxon>Rhodobacterales</taxon>
        <taxon>Roseobacteraceae</taxon>
        <taxon>Celeribacter</taxon>
    </lineage>
</organism>
<evidence type="ECO:0000256" key="1">
    <source>
        <dbReference type="SAM" id="MobiDB-lite"/>
    </source>
</evidence>
<protein>
    <submittedName>
        <fullName evidence="2">Uncharacterized protein</fullName>
    </submittedName>
</protein>
<feature type="region of interest" description="Disordered" evidence="1">
    <location>
        <begin position="1"/>
        <end position="35"/>
    </location>
</feature>